<evidence type="ECO:0000256" key="1">
    <source>
        <dbReference type="ARBA" id="ARBA00023015"/>
    </source>
</evidence>
<dbReference type="RefSeq" id="WP_184730631.1">
    <property type="nucleotide sequence ID" value="NZ_JACHIW010000002.1"/>
</dbReference>
<dbReference type="InterPro" id="IPR039420">
    <property type="entry name" value="WalR-like"/>
</dbReference>
<keyword evidence="2 5" id="KW-0238">DNA-binding</keyword>
<comment type="caution">
    <text evidence="5">The sequence shown here is derived from an EMBL/GenBank/DDBJ whole genome shotgun (WGS) entry which is preliminary data.</text>
</comment>
<dbReference type="InterPro" id="IPR016032">
    <property type="entry name" value="Sig_transdc_resp-reg_C-effctor"/>
</dbReference>
<dbReference type="Proteomes" id="UP000584374">
    <property type="component" value="Unassembled WGS sequence"/>
</dbReference>
<dbReference type="Gene3D" id="3.40.50.2300">
    <property type="match status" value="1"/>
</dbReference>
<feature type="domain" description="HTH luxR-type" evidence="4">
    <location>
        <begin position="137"/>
        <end position="207"/>
    </location>
</feature>
<dbReference type="GO" id="GO:0006355">
    <property type="term" value="P:regulation of DNA-templated transcription"/>
    <property type="evidence" value="ECO:0007669"/>
    <property type="project" value="InterPro"/>
</dbReference>
<dbReference type="PANTHER" id="PTHR43214">
    <property type="entry name" value="TWO-COMPONENT RESPONSE REGULATOR"/>
    <property type="match status" value="1"/>
</dbReference>
<keyword evidence="6" id="KW-1185">Reference proteome</keyword>
<evidence type="ECO:0000256" key="3">
    <source>
        <dbReference type="ARBA" id="ARBA00023163"/>
    </source>
</evidence>
<name>A0A840QF76_9PSEU</name>
<dbReference type="PRINTS" id="PR00038">
    <property type="entry name" value="HTHLUXR"/>
</dbReference>
<keyword evidence="3" id="KW-0804">Transcription</keyword>
<dbReference type="InterPro" id="IPR000792">
    <property type="entry name" value="Tscrpt_reg_LuxR_C"/>
</dbReference>
<dbReference type="CDD" id="cd06170">
    <property type="entry name" value="LuxR_C_like"/>
    <property type="match status" value="1"/>
</dbReference>
<keyword evidence="1" id="KW-0805">Transcription regulation</keyword>
<proteinExistence type="predicted"/>
<sequence>MHDTAVATVRVALHAPDHLTRAGLASCIDQDRRLTQTGTADADVVVLAQETADSYVIRTLCELASETAKSFLLIADGDLRPYISKAVECGVRAILWRSRFSPASFLHTIHTVGNGGGVLPPSLLGTLMDELQRIQREVLAPRDLTMYGLASREVDVLRLISEGFDLKEIAQKLAYSERNIKNILHQVTKRHGLRNRTHAVSFAIRSGLI</sequence>
<dbReference type="GO" id="GO:0003677">
    <property type="term" value="F:DNA binding"/>
    <property type="evidence" value="ECO:0007669"/>
    <property type="project" value="UniProtKB-KW"/>
</dbReference>
<dbReference type="PROSITE" id="PS50043">
    <property type="entry name" value="HTH_LUXR_2"/>
    <property type="match status" value="1"/>
</dbReference>
<evidence type="ECO:0000313" key="6">
    <source>
        <dbReference type="Proteomes" id="UP000584374"/>
    </source>
</evidence>
<evidence type="ECO:0000313" key="5">
    <source>
        <dbReference type="EMBL" id="MBB5158701.1"/>
    </source>
</evidence>
<dbReference type="Pfam" id="PF00196">
    <property type="entry name" value="GerE"/>
    <property type="match status" value="1"/>
</dbReference>
<protein>
    <submittedName>
        <fullName evidence="5">DNA-binding NarL/FixJ family response regulator</fullName>
    </submittedName>
</protein>
<accession>A0A840QF76</accession>
<dbReference type="PANTHER" id="PTHR43214:SF24">
    <property type="entry name" value="TRANSCRIPTIONAL REGULATORY PROTEIN NARL-RELATED"/>
    <property type="match status" value="1"/>
</dbReference>
<evidence type="ECO:0000259" key="4">
    <source>
        <dbReference type="PROSITE" id="PS50043"/>
    </source>
</evidence>
<dbReference type="EMBL" id="JACHIW010000002">
    <property type="protein sequence ID" value="MBB5158701.1"/>
    <property type="molecule type" value="Genomic_DNA"/>
</dbReference>
<gene>
    <name evidence="5" type="ORF">BJ970_006300</name>
</gene>
<dbReference type="AlphaFoldDB" id="A0A840QF76"/>
<dbReference type="SUPFAM" id="SSF46894">
    <property type="entry name" value="C-terminal effector domain of the bipartite response regulators"/>
    <property type="match status" value="1"/>
</dbReference>
<organism evidence="5 6">
    <name type="scientific">Saccharopolyspora phatthalungensis</name>
    <dbReference type="NCBI Taxonomy" id="664693"/>
    <lineage>
        <taxon>Bacteria</taxon>
        <taxon>Bacillati</taxon>
        <taxon>Actinomycetota</taxon>
        <taxon>Actinomycetes</taxon>
        <taxon>Pseudonocardiales</taxon>
        <taxon>Pseudonocardiaceae</taxon>
        <taxon>Saccharopolyspora</taxon>
    </lineage>
</organism>
<dbReference type="SMART" id="SM00421">
    <property type="entry name" value="HTH_LUXR"/>
    <property type="match status" value="1"/>
</dbReference>
<evidence type="ECO:0000256" key="2">
    <source>
        <dbReference type="ARBA" id="ARBA00023125"/>
    </source>
</evidence>
<reference evidence="5 6" key="1">
    <citation type="submission" date="2020-08" db="EMBL/GenBank/DDBJ databases">
        <title>Sequencing the genomes of 1000 actinobacteria strains.</title>
        <authorList>
            <person name="Klenk H.-P."/>
        </authorList>
    </citation>
    <scope>NUCLEOTIDE SEQUENCE [LARGE SCALE GENOMIC DNA]</scope>
    <source>
        <strain evidence="5 6">DSM 45584</strain>
    </source>
</reference>